<dbReference type="FunFam" id="3.30.70.80:FF:000003">
    <property type="entry name" value="Subtilisin-like protease SBT1.9"/>
    <property type="match status" value="1"/>
</dbReference>
<evidence type="ECO:0000259" key="2">
    <source>
        <dbReference type="Pfam" id="PF05922"/>
    </source>
</evidence>
<reference evidence="3" key="1">
    <citation type="submission" date="2022-08" db="EMBL/GenBank/DDBJ databases">
        <authorList>
            <person name="Gutierrez-Valencia J."/>
        </authorList>
    </citation>
    <scope>NUCLEOTIDE SEQUENCE</scope>
</reference>
<sequence length="142" mass="16046">MFQLCSLLLLLLLEFSFHATSTDDFSTYIVHLDPSSRPKHFTTNQQWHSSIVSAVKSSTSTTSDNHHHFSSLENSFLYSYQNALHGFSAVLSQQELQTVQNHPGFLSSYKDKLVTMDTTYTSQFMSLNHQPASGLPRTLART</sequence>
<evidence type="ECO:0000313" key="3">
    <source>
        <dbReference type="EMBL" id="CAI0451654.1"/>
    </source>
</evidence>
<comment type="caution">
    <text evidence="3">The sequence shown here is derived from an EMBL/GenBank/DDBJ whole genome shotgun (WGS) entry which is preliminary data.</text>
</comment>
<feature type="domain" description="Inhibitor I9" evidence="2">
    <location>
        <begin position="27"/>
        <end position="116"/>
    </location>
</feature>
<dbReference type="Gene3D" id="3.30.70.80">
    <property type="entry name" value="Peptidase S8 propeptide/proteinase inhibitor I9"/>
    <property type="match status" value="1"/>
</dbReference>
<dbReference type="EMBL" id="CAMGYJ010000007">
    <property type="protein sequence ID" value="CAI0451654.1"/>
    <property type="molecule type" value="Genomic_DNA"/>
</dbReference>
<name>A0AAV0MZS1_9ROSI</name>
<dbReference type="Proteomes" id="UP001154282">
    <property type="component" value="Unassembled WGS sequence"/>
</dbReference>
<feature type="signal peptide" evidence="1">
    <location>
        <begin position="1"/>
        <end position="22"/>
    </location>
</feature>
<proteinExistence type="predicted"/>
<protein>
    <recommendedName>
        <fullName evidence="2">Inhibitor I9 domain-containing protein</fullName>
    </recommendedName>
</protein>
<keyword evidence="4" id="KW-1185">Reference proteome</keyword>
<keyword evidence="1" id="KW-0732">Signal</keyword>
<dbReference type="InterPro" id="IPR010259">
    <property type="entry name" value="S8pro/Inhibitor_I9"/>
</dbReference>
<evidence type="ECO:0000256" key="1">
    <source>
        <dbReference type="SAM" id="SignalP"/>
    </source>
</evidence>
<feature type="chain" id="PRO_5043370419" description="Inhibitor I9 domain-containing protein" evidence="1">
    <location>
        <begin position="23"/>
        <end position="142"/>
    </location>
</feature>
<evidence type="ECO:0000313" key="4">
    <source>
        <dbReference type="Proteomes" id="UP001154282"/>
    </source>
</evidence>
<dbReference type="Pfam" id="PF05922">
    <property type="entry name" value="Inhibitor_I9"/>
    <property type="match status" value="1"/>
</dbReference>
<dbReference type="AlphaFoldDB" id="A0AAV0MZS1"/>
<gene>
    <name evidence="3" type="ORF">LITE_LOCUS30939</name>
</gene>
<organism evidence="3 4">
    <name type="scientific">Linum tenue</name>
    <dbReference type="NCBI Taxonomy" id="586396"/>
    <lineage>
        <taxon>Eukaryota</taxon>
        <taxon>Viridiplantae</taxon>
        <taxon>Streptophyta</taxon>
        <taxon>Embryophyta</taxon>
        <taxon>Tracheophyta</taxon>
        <taxon>Spermatophyta</taxon>
        <taxon>Magnoliopsida</taxon>
        <taxon>eudicotyledons</taxon>
        <taxon>Gunneridae</taxon>
        <taxon>Pentapetalae</taxon>
        <taxon>rosids</taxon>
        <taxon>fabids</taxon>
        <taxon>Malpighiales</taxon>
        <taxon>Linaceae</taxon>
        <taxon>Linum</taxon>
    </lineage>
</organism>
<accession>A0AAV0MZS1</accession>
<dbReference type="InterPro" id="IPR037045">
    <property type="entry name" value="S8pro/Inhibitor_I9_sf"/>
</dbReference>